<accession>A0A9R1VLM1</accession>
<gene>
    <name evidence="2" type="ORF">LSAT_V11C500242660</name>
</gene>
<dbReference type="Proteomes" id="UP000235145">
    <property type="component" value="Unassembled WGS sequence"/>
</dbReference>
<reference evidence="2 3" key="1">
    <citation type="journal article" date="2017" name="Nat. Commun.">
        <title>Genome assembly with in vitro proximity ligation data and whole-genome triplication in lettuce.</title>
        <authorList>
            <person name="Reyes-Chin-Wo S."/>
            <person name="Wang Z."/>
            <person name="Yang X."/>
            <person name="Kozik A."/>
            <person name="Arikit S."/>
            <person name="Song C."/>
            <person name="Xia L."/>
            <person name="Froenicke L."/>
            <person name="Lavelle D.O."/>
            <person name="Truco M.J."/>
            <person name="Xia R."/>
            <person name="Zhu S."/>
            <person name="Xu C."/>
            <person name="Xu H."/>
            <person name="Xu X."/>
            <person name="Cox K."/>
            <person name="Korf I."/>
            <person name="Meyers B.C."/>
            <person name="Michelmore R.W."/>
        </authorList>
    </citation>
    <scope>NUCLEOTIDE SEQUENCE [LARGE SCALE GENOMIC DNA]</scope>
    <source>
        <strain evidence="3">cv. Salinas</strain>
        <tissue evidence="2">Seedlings</tissue>
    </source>
</reference>
<comment type="caution">
    <text evidence="2">The sequence shown here is derived from an EMBL/GenBank/DDBJ whole genome shotgun (WGS) entry which is preliminary data.</text>
</comment>
<feature type="region of interest" description="Disordered" evidence="1">
    <location>
        <begin position="62"/>
        <end position="84"/>
    </location>
</feature>
<evidence type="ECO:0000256" key="1">
    <source>
        <dbReference type="SAM" id="MobiDB-lite"/>
    </source>
</evidence>
<name>A0A9R1VLM1_LACSA</name>
<dbReference type="EMBL" id="NBSK02000005">
    <property type="protein sequence ID" value="KAJ0208243.1"/>
    <property type="molecule type" value="Genomic_DNA"/>
</dbReference>
<organism evidence="2 3">
    <name type="scientific">Lactuca sativa</name>
    <name type="common">Garden lettuce</name>
    <dbReference type="NCBI Taxonomy" id="4236"/>
    <lineage>
        <taxon>Eukaryota</taxon>
        <taxon>Viridiplantae</taxon>
        <taxon>Streptophyta</taxon>
        <taxon>Embryophyta</taxon>
        <taxon>Tracheophyta</taxon>
        <taxon>Spermatophyta</taxon>
        <taxon>Magnoliopsida</taxon>
        <taxon>eudicotyledons</taxon>
        <taxon>Gunneridae</taxon>
        <taxon>Pentapetalae</taxon>
        <taxon>asterids</taxon>
        <taxon>campanulids</taxon>
        <taxon>Asterales</taxon>
        <taxon>Asteraceae</taxon>
        <taxon>Cichorioideae</taxon>
        <taxon>Cichorieae</taxon>
        <taxon>Lactucinae</taxon>
        <taxon>Lactuca</taxon>
    </lineage>
</organism>
<proteinExistence type="predicted"/>
<evidence type="ECO:0000313" key="3">
    <source>
        <dbReference type="Proteomes" id="UP000235145"/>
    </source>
</evidence>
<keyword evidence="3" id="KW-1185">Reference proteome</keyword>
<dbReference type="AlphaFoldDB" id="A0A9R1VLM1"/>
<sequence length="84" mass="8920">MLLEEFELEMEKESIKNLNPILYVVWLAGNRIGINSRFYLVHRKWNCMTVAATVVGDVNVGGNGGGDGSSGIDCSGGGDGTGDN</sequence>
<evidence type="ECO:0000313" key="2">
    <source>
        <dbReference type="EMBL" id="KAJ0208243.1"/>
    </source>
</evidence>
<protein>
    <submittedName>
        <fullName evidence="2">Uncharacterized protein</fullName>
    </submittedName>
</protein>